<reference evidence="4 5" key="1">
    <citation type="submission" date="2019-06" db="EMBL/GenBank/DDBJ databases">
        <title>Sequencing the genomes of 1000 actinobacteria strains.</title>
        <authorList>
            <person name="Klenk H.-P."/>
        </authorList>
    </citation>
    <scope>NUCLEOTIDE SEQUENCE [LARGE SCALE GENOMIC DNA]</scope>
    <source>
        <strain evidence="4 5">DSM 20169</strain>
    </source>
</reference>
<dbReference type="PANTHER" id="PTHR44103:SF1">
    <property type="entry name" value="PROPROTEIN CONVERTASE P"/>
    <property type="match status" value="1"/>
</dbReference>
<protein>
    <submittedName>
        <fullName evidence="4">Uncharacterized protein YkwD</fullName>
    </submittedName>
</protein>
<feature type="chain" id="PRO_5022082394" evidence="2">
    <location>
        <begin position="43"/>
        <end position="426"/>
    </location>
</feature>
<gene>
    <name evidence="4" type="ORF">FB560_0938</name>
</gene>
<evidence type="ECO:0000259" key="3">
    <source>
        <dbReference type="Pfam" id="PF00188"/>
    </source>
</evidence>
<comment type="caution">
    <text evidence="4">The sequence shown here is derived from an EMBL/GenBank/DDBJ whole genome shotgun (WGS) entry which is preliminary data.</text>
</comment>
<sequence>MVDAMRHSPHGRSAARWRATAAALALAVAVAAAALAPTTASAAGGPAGSVFTQTNAQRYQAGLPALVSDPALDAAAAEWARHLASSCTFAHSSSTWRSSRVSASGWIATGENIAAGQPDATAVVTSWMNSPGHKANILDKRYTGLGVGYATGSCYRTYWVQIFGIGTPRKALPGGAGDLTSDRAADVLARSANGDLLVYPGTGSGAFRPAVTALQGWGNRPFVTLGDFTGDGIPDIARTEADGRLMLFSGNGRGGFGTPTQIGTGWSKFSQLIGGIDFDGDGLTDIIARTAGGELHLYRGNGRGGWLASGGGAKIGSGWQIMTAVSYVGDMNGDARGDLVARRSNGTLWLYPSTGKGGWAAPVQIGQGWNSLTAIFGAGDFDGNGTQDVIARDANGKLVLYGGTGRGGFLAGKVVGQGWSTMAQIG</sequence>
<dbReference type="SUPFAM" id="SSF55797">
    <property type="entry name" value="PR-1-like"/>
    <property type="match status" value="1"/>
</dbReference>
<evidence type="ECO:0000313" key="5">
    <source>
        <dbReference type="Proteomes" id="UP000317209"/>
    </source>
</evidence>
<dbReference type="Gene3D" id="3.40.33.10">
    <property type="entry name" value="CAP"/>
    <property type="match status" value="1"/>
</dbReference>
<dbReference type="InterPro" id="IPR028994">
    <property type="entry name" value="Integrin_alpha_N"/>
</dbReference>
<dbReference type="Pfam" id="PF00188">
    <property type="entry name" value="CAP"/>
    <property type="match status" value="1"/>
</dbReference>
<dbReference type="AlphaFoldDB" id="A0A543BKI9"/>
<dbReference type="PANTHER" id="PTHR44103">
    <property type="entry name" value="PROPROTEIN CONVERTASE P"/>
    <property type="match status" value="1"/>
</dbReference>
<dbReference type="InterPro" id="IPR013517">
    <property type="entry name" value="FG-GAP"/>
</dbReference>
<proteinExistence type="predicted"/>
<keyword evidence="1 2" id="KW-0732">Signal</keyword>
<feature type="domain" description="SCP" evidence="3">
    <location>
        <begin position="54"/>
        <end position="163"/>
    </location>
</feature>
<dbReference type="EMBL" id="VFOX01000001">
    <property type="protein sequence ID" value="TQL85331.1"/>
    <property type="molecule type" value="Genomic_DNA"/>
</dbReference>
<dbReference type="InterPro" id="IPR035940">
    <property type="entry name" value="CAP_sf"/>
</dbReference>
<name>A0A543BKI9_9MICO</name>
<dbReference type="OrthoDB" id="68195at2"/>
<dbReference type="Gene3D" id="2.130.10.130">
    <property type="entry name" value="Integrin alpha, N-terminal"/>
    <property type="match status" value="2"/>
</dbReference>
<accession>A0A543BKI9</accession>
<evidence type="ECO:0000313" key="4">
    <source>
        <dbReference type="EMBL" id="TQL85331.1"/>
    </source>
</evidence>
<dbReference type="Proteomes" id="UP000317209">
    <property type="component" value="Unassembled WGS sequence"/>
</dbReference>
<evidence type="ECO:0000256" key="1">
    <source>
        <dbReference type="ARBA" id="ARBA00022729"/>
    </source>
</evidence>
<dbReference type="InterPro" id="IPR014044">
    <property type="entry name" value="CAP_dom"/>
</dbReference>
<keyword evidence="5" id="KW-1185">Reference proteome</keyword>
<dbReference type="CDD" id="cd05379">
    <property type="entry name" value="CAP_bacterial"/>
    <property type="match status" value="1"/>
</dbReference>
<feature type="signal peptide" evidence="2">
    <location>
        <begin position="1"/>
        <end position="42"/>
    </location>
</feature>
<evidence type="ECO:0000256" key="2">
    <source>
        <dbReference type="SAM" id="SignalP"/>
    </source>
</evidence>
<organism evidence="4 5">
    <name type="scientific">Microbacterium saperdae</name>
    <dbReference type="NCBI Taxonomy" id="69368"/>
    <lineage>
        <taxon>Bacteria</taxon>
        <taxon>Bacillati</taxon>
        <taxon>Actinomycetota</taxon>
        <taxon>Actinomycetes</taxon>
        <taxon>Micrococcales</taxon>
        <taxon>Microbacteriaceae</taxon>
        <taxon>Microbacterium</taxon>
    </lineage>
</organism>
<dbReference type="SUPFAM" id="SSF69318">
    <property type="entry name" value="Integrin alpha N-terminal domain"/>
    <property type="match status" value="1"/>
</dbReference>
<dbReference type="Pfam" id="PF13517">
    <property type="entry name" value="FG-GAP_3"/>
    <property type="match status" value="2"/>
</dbReference>